<feature type="region of interest" description="Disordered" evidence="2">
    <location>
        <begin position="104"/>
        <end position="132"/>
    </location>
</feature>
<feature type="compositionally biased region" description="Basic and acidic residues" evidence="2">
    <location>
        <begin position="205"/>
        <end position="218"/>
    </location>
</feature>
<protein>
    <recommendedName>
        <fullName evidence="3">CCHC-type domain-containing protein</fullName>
    </recommendedName>
</protein>
<keyword evidence="1" id="KW-0862">Zinc</keyword>
<accession>A0ABU6Z881</accession>
<dbReference type="EMBL" id="JASCZI010271915">
    <property type="protein sequence ID" value="MED6217513.1"/>
    <property type="molecule type" value="Genomic_DNA"/>
</dbReference>
<keyword evidence="1" id="KW-0863">Zinc-finger</keyword>
<organism evidence="4 5">
    <name type="scientific">Stylosanthes scabra</name>
    <dbReference type="NCBI Taxonomy" id="79078"/>
    <lineage>
        <taxon>Eukaryota</taxon>
        <taxon>Viridiplantae</taxon>
        <taxon>Streptophyta</taxon>
        <taxon>Embryophyta</taxon>
        <taxon>Tracheophyta</taxon>
        <taxon>Spermatophyta</taxon>
        <taxon>Magnoliopsida</taxon>
        <taxon>eudicotyledons</taxon>
        <taxon>Gunneridae</taxon>
        <taxon>Pentapetalae</taxon>
        <taxon>rosids</taxon>
        <taxon>fabids</taxon>
        <taxon>Fabales</taxon>
        <taxon>Fabaceae</taxon>
        <taxon>Papilionoideae</taxon>
        <taxon>50 kb inversion clade</taxon>
        <taxon>dalbergioids sensu lato</taxon>
        <taxon>Dalbergieae</taxon>
        <taxon>Pterocarpus clade</taxon>
        <taxon>Stylosanthes</taxon>
    </lineage>
</organism>
<feature type="compositionally biased region" description="Polar residues" evidence="2">
    <location>
        <begin position="191"/>
        <end position="203"/>
    </location>
</feature>
<evidence type="ECO:0000313" key="4">
    <source>
        <dbReference type="EMBL" id="MED6217513.1"/>
    </source>
</evidence>
<evidence type="ECO:0000256" key="2">
    <source>
        <dbReference type="SAM" id="MobiDB-lite"/>
    </source>
</evidence>
<name>A0ABU6Z881_9FABA</name>
<dbReference type="InterPro" id="IPR001878">
    <property type="entry name" value="Znf_CCHC"/>
</dbReference>
<feature type="domain" description="CCHC-type" evidence="3">
    <location>
        <begin position="44"/>
        <end position="59"/>
    </location>
</feature>
<proteinExistence type="predicted"/>
<evidence type="ECO:0000256" key="1">
    <source>
        <dbReference type="PROSITE-ProRule" id="PRU00047"/>
    </source>
</evidence>
<reference evidence="4 5" key="1">
    <citation type="journal article" date="2023" name="Plants (Basel)">
        <title>Bridging the Gap: Combining Genomics and Transcriptomics Approaches to Understand Stylosanthes scabra, an Orphan Legume from the Brazilian Caatinga.</title>
        <authorList>
            <person name="Ferreira-Neto J.R.C."/>
            <person name="da Silva M.D."/>
            <person name="Binneck E."/>
            <person name="de Melo N.F."/>
            <person name="da Silva R.H."/>
            <person name="de Melo A.L.T.M."/>
            <person name="Pandolfi V."/>
            <person name="Bustamante F.O."/>
            <person name="Brasileiro-Vidal A.C."/>
            <person name="Benko-Iseppon A.M."/>
        </authorList>
    </citation>
    <scope>NUCLEOTIDE SEQUENCE [LARGE SCALE GENOMIC DNA]</scope>
    <source>
        <tissue evidence="4">Leaves</tissue>
    </source>
</reference>
<dbReference type="PROSITE" id="PS50158">
    <property type="entry name" value="ZF_CCHC"/>
    <property type="match status" value="1"/>
</dbReference>
<gene>
    <name evidence="4" type="ORF">PIB30_018323</name>
</gene>
<comment type="caution">
    <text evidence="4">The sequence shown here is derived from an EMBL/GenBank/DDBJ whole genome shotgun (WGS) entry which is preliminary data.</text>
</comment>
<feature type="compositionally biased region" description="Basic and acidic residues" evidence="2">
    <location>
        <begin position="106"/>
        <end position="116"/>
    </location>
</feature>
<evidence type="ECO:0000259" key="3">
    <source>
        <dbReference type="PROSITE" id="PS50158"/>
    </source>
</evidence>
<sequence>MPWDVRLGLVPNPPGFGPCTSLNHIHQTNSVHSDYGVRDGECYCLNCGFIGHIRKECKRAKAMSIKNPTLPRYSSGLGVKQEKSIHAWQRKEWKRIEEVEEEEEEVARADQESQERVDEDFQEQVEGSPRLCKNRAENQGLSAELIEEIQQNEGGQGSDEATSPIPTPHALIAMENEKMEGPRTIGEPVKTWNNKWISQSSPENSDEKNQNNKGDTMKGKIQWNQMAASAIISRDKGLKQKGMQMEEEIETMKDDEGGYNIMELPMEEKEDEPSRMDVEREQMLALEISRKLQLKRKREEPTWKMIEDKEE</sequence>
<keyword evidence="1" id="KW-0479">Metal-binding</keyword>
<feature type="region of interest" description="Disordered" evidence="2">
    <location>
        <begin position="183"/>
        <end position="218"/>
    </location>
</feature>
<dbReference type="Proteomes" id="UP001341840">
    <property type="component" value="Unassembled WGS sequence"/>
</dbReference>
<keyword evidence="5" id="KW-1185">Reference proteome</keyword>
<evidence type="ECO:0000313" key="5">
    <source>
        <dbReference type="Proteomes" id="UP001341840"/>
    </source>
</evidence>